<dbReference type="Proteomes" id="UP001596956">
    <property type="component" value="Unassembled WGS sequence"/>
</dbReference>
<proteinExistence type="predicted"/>
<comment type="caution">
    <text evidence="1">The sequence shown here is derived from an EMBL/GenBank/DDBJ whole genome shotgun (WGS) entry which is preliminary data.</text>
</comment>
<name>A0ABW3BL34_9ACTN</name>
<reference evidence="2" key="1">
    <citation type="journal article" date="2019" name="Int. J. Syst. Evol. Microbiol.">
        <title>The Global Catalogue of Microorganisms (GCM) 10K type strain sequencing project: providing services to taxonomists for standard genome sequencing and annotation.</title>
        <authorList>
            <consortium name="The Broad Institute Genomics Platform"/>
            <consortium name="The Broad Institute Genome Sequencing Center for Infectious Disease"/>
            <person name="Wu L."/>
            <person name="Ma J."/>
        </authorList>
    </citation>
    <scope>NUCLEOTIDE SEQUENCE [LARGE SCALE GENOMIC DNA]</scope>
    <source>
        <strain evidence="2">CCUG 63369</strain>
    </source>
</reference>
<gene>
    <name evidence="1" type="ORF">ACFQZU_22745</name>
</gene>
<evidence type="ECO:0000313" key="1">
    <source>
        <dbReference type="EMBL" id="MFD0804112.1"/>
    </source>
</evidence>
<keyword evidence="2" id="KW-1185">Reference proteome</keyword>
<feature type="non-terminal residue" evidence="1">
    <location>
        <position position="113"/>
    </location>
</feature>
<evidence type="ECO:0000313" key="2">
    <source>
        <dbReference type="Proteomes" id="UP001596956"/>
    </source>
</evidence>
<sequence length="113" mass="12455">MDAEVAARRLGLDGQALDWLARAAEVEPPEGGLRLPPASRARRALAPLGLARADEDELVALWPDACWPEELVWVVETMYARLVDDLARGCTAWREWPALVHAGDARVRCAMLV</sequence>
<evidence type="ECO:0008006" key="3">
    <source>
        <dbReference type="Google" id="ProtNLM"/>
    </source>
</evidence>
<protein>
    <recommendedName>
        <fullName evidence="3">Transcriptional regulator</fullName>
    </recommendedName>
</protein>
<dbReference type="EMBL" id="JBHTHR010001368">
    <property type="protein sequence ID" value="MFD0804112.1"/>
    <property type="molecule type" value="Genomic_DNA"/>
</dbReference>
<accession>A0ABW3BL34</accession>
<organism evidence="1 2">
    <name type="scientific">Streptomonospora algeriensis</name>
    <dbReference type="NCBI Taxonomy" id="995084"/>
    <lineage>
        <taxon>Bacteria</taxon>
        <taxon>Bacillati</taxon>
        <taxon>Actinomycetota</taxon>
        <taxon>Actinomycetes</taxon>
        <taxon>Streptosporangiales</taxon>
        <taxon>Nocardiopsidaceae</taxon>
        <taxon>Streptomonospora</taxon>
    </lineage>
</organism>